<feature type="domain" description="N-acetyltransferase" evidence="5">
    <location>
        <begin position="6"/>
        <end position="150"/>
    </location>
</feature>
<dbReference type="EC" id="2.3.1.128" evidence="6"/>
<accession>E6QHE5</accession>
<dbReference type="HAMAP" id="MF_02210">
    <property type="entry name" value="RimI"/>
    <property type="match status" value="1"/>
</dbReference>
<dbReference type="PANTHER" id="PTHR43420">
    <property type="entry name" value="ACETYLTRANSFERASE"/>
    <property type="match status" value="1"/>
</dbReference>
<evidence type="ECO:0000256" key="3">
    <source>
        <dbReference type="ARBA" id="ARBA00022679"/>
    </source>
</evidence>
<evidence type="ECO:0000259" key="5">
    <source>
        <dbReference type="PROSITE" id="PS51186"/>
    </source>
</evidence>
<evidence type="ECO:0000256" key="4">
    <source>
        <dbReference type="ARBA" id="ARBA00023315"/>
    </source>
</evidence>
<dbReference type="InterPro" id="IPR043690">
    <property type="entry name" value="RimI"/>
</dbReference>
<name>E6QHE5_9ZZZZ</name>
<evidence type="ECO:0000256" key="1">
    <source>
        <dbReference type="ARBA" id="ARBA00005395"/>
    </source>
</evidence>
<protein>
    <submittedName>
        <fullName evidence="6">Ribosomal-protein-alanine acetyltransferase</fullName>
        <ecNumber evidence="6">2.3.1.128</ecNumber>
    </submittedName>
</protein>
<dbReference type="Gene3D" id="3.40.630.30">
    <property type="match status" value="1"/>
</dbReference>
<dbReference type="InterPro" id="IPR050680">
    <property type="entry name" value="YpeA/RimI_acetyltransf"/>
</dbReference>
<sequence length="150" mass="16989">MTLNSLSFRQMSFEDLDRVIEVEKKIYEFPWTRGNFVDSIESGYHCAVMERGGFLAGYGVMLLAAGEASLLNLSVAKNWQGMGMGRKLLEYFVEAARREGANCFHLEVRLSNSVALNLYRSAGFGEICVRPNYYPAENGREDALVMRREL</sequence>
<dbReference type="GO" id="GO:0008080">
    <property type="term" value="F:N-acetyltransferase activity"/>
    <property type="evidence" value="ECO:0007669"/>
    <property type="project" value="InterPro"/>
</dbReference>
<dbReference type="NCBIfam" id="TIGR01575">
    <property type="entry name" value="rimI"/>
    <property type="match status" value="1"/>
</dbReference>
<reference evidence="6" key="1">
    <citation type="submission" date="2009-10" db="EMBL/GenBank/DDBJ databases">
        <title>Diversity of trophic interactions inside an arsenic-rich microbial ecosystem.</title>
        <authorList>
            <person name="Bertin P.N."/>
            <person name="Heinrich-Salmeron A."/>
            <person name="Pelletier E."/>
            <person name="Goulhen-Chollet F."/>
            <person name="Arsene-Ploetze F."/>
            <person name="Gallien S."/>
            <person name="Calteau A."/>
            <person name="Vallenet D."/>
            <person name="Casiot C."/>
            <person name="Chane-Woon-Ming B."/>
            <person name="Giloteaux L."/>
            <person name="Barakat M."/>
            <person name="Bonnefoy V."/>
            <person name="Bruneel O."/>
            <person name="Chandler M."/>
            <person name="Cleiss J."/>
            <person name="Duran R."/>
            <person name="Elbaz-Poulichet F."/>
            <person name="Fonknechten N."/>
            <person name="Lauga B."/>
            <person name="Mornico D."/>
            <person name="Ortet P."/>
            <person name="Schaeffer C."/>
            <person name="Siguier P."/>
            <person name="Alexander Thil Smith A."/>
            <person name="Van Dorsselaer A."/>
            <person name="Weissenbach J."/>
            <person name="Medigue C."/>
            <person name="Le Paslier D."/>
        </authorList>
    </citation>
    <scope>NUCLEOTIDE SEQUENCE</scope>
</reference>
<evidence type="ECO:0000313" key="6">
    <source>
        <dbReference type="EMBL" id="CBI06659.1"/>
    </source>
</evidence>
<proteinExistence type="inferred from homology"/>
<gene>
    <name evidence="6" type="primary">rimI</name>
    <name evidence="6" type="ORF">CARN6_2768</name>
</gene>
<dbReference type="EMBL" id="CABQ01000005">
    <property type="protein sequence ID" value="CBI06659.1"/>
    <property type="molecule type" value="Genomic_DNA"/>
</dbReference>
<dbReference type="InterPro" id="IPR006464">
    <property type="entry name" value="AcTrfase_RimI/Ard1"/>
</dbReference>
<dbReference type="InterPro" id="IPR000182">
    <property type="entry name" value="GNAT_dom"/>
</dbReference>
<dbReference type="SUPFAM" id="SSF55729">
    <property type="entry name" value="Acyl-CoA N-acyltransferases (Nat)"/>
    <property type="match status" value="1"/>
</dbReference>
<dbReference type="CDD" id="cd04301">
    <property type="entry name" value="NAT_SF"/>
    <property type="match status" value="1"/>
</dbReference>
<keyword evidence="4 6" id="KW-0012">Acyltransferase</keyword>
<organism evidence="6">
    <name type="scientific">mine drainage metagenome</name>
    <dbReference type="NCBI Taxonomy" id="410659"/>
    <lineage>
        <taxon>unclassified sequences</taxon>
        <taxon>metagenomes</taxon>
        <taxon>ecological metagenomes</taxon>
    </lineage>
</organism>
<dbReference type="PANTHER" id="PTHR43420:SF51">
    <property type="entry name" value="PEPTIDYL-LYSINE N-ACETYLTRANSFERASE YIAC"/>
    <property type="match status" value="1"/>
</dbReference>
<keyword evidence="3 6" id="KW-0808">Transferase</keyword>
<keyword evidence="2" id="KW-0963">Cytoplasm</keyword>
<evidence type="ECO:0000256" key="2">
    <source>
        <dbReference type="ARBA" id="ARBA00022490"/>
    </source>
</evidence>
<dbReference type="InterPro" id="IPR016181">
    <property type="entry name" value="Acyl_CoA_acyltransferase"/>
</dbReference>
<comment type="similarity">
    <text evidence="1">Belongs to the acetyltransferase family. RimI subfamily.</text>
</comment>
<dbReference type="Pfam" id="PF00583">
    <property type="entry name" value="Acetyltransf_1"/>
    <property type="match status" value="1"/>
</dbReference>
<dbReference type="PROSITE" id="PS51186">
    <property type="entry name" value="GNAT"/>
    <property type="match status" value="1"/>
</dbReference>
<comment type="caution">
    <text evidence="6">The sequence shown here is derived from an EMBL/GenBank/DDBJ whole genome shotgun (WGS) entry which is preliminary data.</text>
</comment>
<dbReference type="AlphaFoldDB" id="E6QHE5"/>